<comment type="caution">
    <text evidence="2">The sequence shown here is derived from an EMBL/GenBank/DDBJ whole genome shotgun (WGS) entry which is preliminary data.</text>
</comment>
<evidence type="ECO:0000313" key="2">
    <source>
        <dbReference type="EMBL" id="MBI1756324.1"/>
    </source>
</evidence>
<dbReference type="Gene3D" id="2.60.120.1440">
    <property type="match status" value="1"/>
</dbReference>
<proteinExistence type="predicted"/>
<organism evidence="2 3">
    <name type="scientific">Fimbriimonas ginsengisoli</name>
    <dbReference type="NCBI Taxonomy" id="1005039"/>
    <lineage>
        <taxon>Bacteria</taxon>
        <taxon>Bacillati</taxon>
        <taxon>Armatimonadota</taxon>
        <taxon>Fimbriimonadia</taxon>
        <taxon>Fimbriimonadales</taxon>
        <taxon>Fimbriimonadaceae</taxon>
        <taxon>Fimbriimonas</taxon>
    </lineage>
</organism>
<feature type="domain" description="FecR protein" evidence="1">
    <location>
        <begin position="56"/>
        <end position="142"/>
    </location>
</feature>
<sequence>MAVLSVLGGSVLGVQAAGPVVGSLTAVRAALMNPTPGADRYVPARVGDDVRDGSGIRTHRRGFAEITFRDRSILRVNERTDLVVHDGASLRRVALASGTLWMRVSKGVRTAVQTPVGTATARGTEFIVGSNGLLKVIEGEVELEGKGVIIVVGAGQAAMIGLGGLPGLAGAGSALPGVGGQGVPPGWYNSQGQYFGSGVGSGTPAENAATSGGTIGSGFVAGAVLVTTIQPKGQPPVPEPATAAALSAGILLLTRRLRKRGSTRPR</sequence>
<reference evidence="2" key="1">
    <citation type="submission" date="2020-07" db="EMBL/GenBank/DDBJ databases">
        <title>Huge and variable diversity of episymbiotic CPR bacteria and DPANN archaea in groundwater ecosystems.</title>
        <authorList>
            <person name="He C.Y."/>
            <person name="Keren R."/>
            <person name="Whittaker M."/>
            <person name="Farag I.F."/>
            <person name="Doudna J."/>
            <person name="Cate J.H.D."/>
            <person name="Banfield J.F."/>
        </authorList>
    </citation>
    <scope>NUCLEOTIDE SEQUENCE</scope>
    <source>
        <strain evidence="2">NC_groundwater_17_Pr7_B-0.1um_64_12</strain>
    </source>
</reference>
<gene>
    <name evidence="2" type="ORF">HYR64_04360</name>
</gene>
<dbReference type="EMBL" id="JACOSL010000028">
    <property type="protein sequence ID" value="MBI1756324.1"/>
    <property type="molecule type" value="Genomic_DNA"/>
</dbReference>
<dbReference type="AlphaFoldDB" id="A0A931LUC0"/>
<evidence type="ECO:0000259" key="1">
    <source>
        <dbReference type="Pfam" id="PF04773"/>
    </source>
</evidence>
<dbReference type="PANTHER" id="PTHR38731:SF3">
    <property type="entry name" value="BLL6125 PROTEIN"/>
    <property type="match status" value="1"/>
</dbReference>
<dbReference type="Pfam" id="PF04773">
    <property type="entry name" value="FecR"/>
    <property type="match status" value="1"/>
</dbReference>
<evidence type="ECO:0000313" key="3">
    <source>
        <dbReference type="Proteomes" id="UP000727962"/>
    </source>
</evidence>
<dbReference type="InterPro" id="IPR013424">
    <property type="entry name" value="Ice-binding_C"/>
</dbReference>
<dbReference type="PANTHER" id="PTHR38731">
    <property type="entry name" value="LIPL45-RELATED LIPOPROTEIN-RELATED"/>
    <property type="match status" value="1"/>
</dbReference>
<dbReference type="NCBIfam" id="TIGR02595">
    <property type="entry name" value="PEP_CTERM"/>
    <property type="match status" value="1"/>
</dbReference>
<protein>
    <submittedName>
        <fullName evidence="2">FecR domain-containing protein</fullName>
    </submittedName>
</protein>
<dbReference type="InterPro" id="IPR006860">
    <property type="entry name" value="FecR"/>
</dbReference>
<name>A0A931LUC0_FIMGI</name>
<accession>A0A931LUC0</accession>
<dbReference type="Proteomes" id="UP000727962">
    <property type="component" value="Unassembled WGS sequence"/>
</dbReference>